<comment type="catalytic activity">
    <reaction evidence="10">
        <text>L-lysyl(4)-[histone H3] + 3 S-adenosyl-L-methionine = N(6),N(6),N(6)-trimethyl-L-lysyl(4)-[histone H3] + 3 S-adenosyl-L-homocysteine + 3 H(+)</text>
        <dbReference type="Rhea" id="RHEA:60260"/>
        <dbReference type="Rhea" id="RHEA-COMP:15537"/>
        <dbReference type="Rhea" id="RHEA-COMP:15547"/>
        <dbReference type="ChEBI" id="CHEBI:15378"/>
        <dbReference type="ChEBI" id="CHEBI:29969"/>
        <dbReference type="ChEBI" id="CHEBI:57856"/>
        <dbReference type="ChEBI" id="CHEBI:59789"/>
        <dbReference type="ChEBI" id="CHEBI:61961"/>
        <dbReference type="EC" id="2.1.1.354"/>
    </reaction>
</comment>
<dbReference type="Pfam" id="PF00856">
    <property type="entry name" value="SET"/>
    <property type="match status" value="1"/>
</dbReference>
<dbReference type="EC" id="2.1.1.354" evidence="2"/>
<feature type="domain" description="Post-SET" evidence="15">
    <location>
        <begin position="1580"/>
        <end position="1596"/>
    </location>
</feature>
<feature type="compositionally biased region" description="Basic and acidic residues" evidence="13">
    <location>
        <begin position="385"/>
        <end position="413"/>
    </location>
</feature>
<dbReference type="SMART" id="SM00508">
    <property type="entry name" value="PostSET"/>
    <property type="match status" value="1"/>
</dbReference>
<feature type="compositionally biased region" description="Basic and acidic residues" evidence="13">
    <location>
        <begin position="853"/>
        <end position="871"/>
    </location>
</feature>
<dbReference type="PROSITE" id="PS50868">
    <property type="entry name" value="POST_SET"/>
    <property type="match status" value="1"/>
</dbReference>
<dbReference type="Gene3D" id="2.170.270.10">
    <property type="entry name" value="SET domain"/>
    <property type="match status" value="1"/>
</dbReference>
<dbReference type="InterPro" id="IPR046341">
    <property type="entry name" value="SET_dom_sf"/>
</dbReference>
<evidence type="ECO:0000256" key="13">
    <source>
        <dbReference type="SAM" id="MobiDB-lite"/>
    </source>
</evidence>
<feature type="compositionally biased region" description="Pro residues" evidence="13">
    <location>
        <begin position="749"/>
        <end position="762"/>
    </location>
</feature>
<dbReference type="GO" id="GO:0140999">
    <property type="term" value="F:histone H3K4 trimethyltransferase activity"/>
    <property type="evidence" value="ECO:0007669"/>
    <property type="project" value="UniProtKB-EC"/>
</dbReference>
<dbReference type="Proteomes" id="UP000541558">
    <property type="component" value="Unassembled WGS sequence"/>
</dbReference>
<feature type="compositionally biased region" description="Pro residues" evidence="13">
    <location>
        <begin position="280"/>
        <end position="315"/>
    </location>
</feature>
<dbReference type="GO" id="GO:0048188">
    <property type="term" value="C:Set1C/COMPASS complex"/>
    <property type="evidence" value="ECO:0007669"/>
    <property type="project" value="TreeGrafter"/>
</dbReference>
<feature type="compositionally biased region" description="Basic and acidic residues" evidence="13">
    <location>
        <begin position="828"/>
        <end position="840"/>
    </location>
</feature>
<dbReference type="GO" id="GO:0003723">
    <property type="term" value="F:RNA binding"/>
    <property type="evidence" value="ECO:0007669"/>
    <property type="project" value="InterPro"/>
</dbReference>
<keyword evidence="6" id="KW-0949">S-adenosyl-L-methionine</keyword>
<evidence type="ECO:0000256" key="8">
    <source>
        <dbReference type="ARBA" id="ARBA00023242"/>
    </source>
</evidence>
<dbReference type="PANTHER" id="PTHR45814:SF2">
    <property type="entry name" value="HISTONE-LYSINE N-METHYLTRANSFERASE SETD1"/>
    <property type="match status" value="1"/>
</dbReference>
<evidence type="ECO:0000259" key="15">
    <source>
        <dbReference type="PROSITE" id="PS50868"/>
    </source>
</evidence>
<sequence>MSGKAIPTGPRALLASTSSASSSTPASSQPINHSQRPPPTGPSSKRIPTGPRSLVNSRYVPPASSSKPSYGGHQNYSAPGSSGPSAPPNGVDNHTNGRFSSPTVNGKKPEPPTPSPASQAWQATPTQAKGWAEANVNGENSIISGSSSTTRAAISISLANPSAKPIALPAIRPSVQIALQPRATKDRHAHPFEPSGPPPPPDDPPPPPPPTQTPPPPPPPSELPPPPPPPSEPPPAKERTPTPPPPPPSPIPPPPTEDAPPSPPPPPPPPPLSLLERISAPPPPPPPPTTRPPSPPPPPAQAPSPPARPPSPSPTTSPRRPQRPPSPSRSPPPIPAPAKFTLNGSGSGRISSLPPASLPSKPNVPPPPPPVSSSSWRRSPSPRPSRFDVRDRDYHRGERERGRYAGYRDRDRSPNSWRPRSRSRHRSISRERRRSPGPSSRNAYYPGGSGGGGGRLRDWDRDRERPPRDRTRERDREYTPRPRSDYALSEHERELLEPPLVVQTPKAEPMHRAVPPPLPWPEASTGPEWPEERTFKLVYDSYLDKEGDVLPGGHTTYYYKNLARNIMEHGDEEVKARRVKAKGKNKDVKLLRFGGEEFKCEAFKEEVPEVRDPRKGPLLSARKPSCRTPRSELYELSYEYDEHSTGPPPPAIVLCVNVDTLIAVTKLRTHFLQYGKVTSITRLQHPHTGQSLPACLVEYTDHAEAKRCLEKEKTRKGGLLTTGKQEEKWLVAYDGNKEQWAKLKADAVRPPPPPPPPPPAPAMPVSVVPTPGHGGTPLGVGLPTSGSTSASAVPPLHAGLAGLPPRPQQTEVNTPRNDGTPNHPNHSTGHDRQGTWDSGRRSAYSSTKTDAPPTKKDAPVPESLAKARREATNAQFGFAGNGGGNGASGAVVDEGGKKERVVEKESEVDVETRERMRVEREEVVRQLRENGNEYLEISLPVEARKQPVKESQIREIFEKKCITPLKVLQDHTGIYATFSEPEGAMRAWAFLERGQGAIAIINGRGAALKRHRPPPPLPPSTSDASVCQPPLPQLDDKALLDSAQAMIFNQLKFMLERDIMEKVLQKEVENLHAEREKKRREEMGGVDNALKKLSFKKPKRDKEREAKARREAASKKEAEARKKKKKKLEAEEEEGEEEEGEEGDAGKENEEEVVAPPKKKQKKEVVVVEKVKAKKRRNTVIEDVESEDEDEDERGASVAVITPTIEEASRKRATSEIADDEGEEEVEQPVKKKQKLEAEAKRKKGVAKKKGKKVVEEIEDEGVTLPLVVDTSLAPSRTPSPSPTSKRPAARAVTPPPTPPPDLVELGIADDEEDLYYAKLVLAGVDPSELNDDARAEEEEQGETAGAEPAGPTSYRKHETGSARTEGFYKIDHKDKAAYVAQYQAKGKISDVNPVPVPVEESTQHVISSRSNRANARRRAAGLEEINQVQRAVALSKGETAASELTFKFNQLQTRKKHLRFSRSPIHDWGLYAMEKISRGEMVIEYVGEVIRAQVADKREQTYERQGIGSSYLFRIDEELVVDATKKGNLGRLINHSCDPNCTAKIITINGEKKIVIYAKQDIEYGDEITYDYHFPFEQDKIPCLCGSAKCRGYLN</sequence>
<feature type="compositionally biased region" description="Polar residues" evidence="13">
    <location>
        <begin position="116"/>
        <end position="127"/>
    </location>
</feature>
<feature type="compositionally biased region" description="Basic residues" evidence="13">
    <location>
        <begin position="419"/>
        <end position="435"/>
    </location>
</feature>
<organism evidence="16 17">
    <name type="scientific">Ephemerocybe angulata</name>
    <dbReference type="NCBI Taxonomy" id="980116"/>
    <lineage>
        <taxon>Eukaryota</taxon>
        <taxon>Fungi</taxon>
        <taxon>Dikarya</taxon>
        <taxon>Basidiomycota</taxon>
        <taxon>Agaricomycotina</taxon>
        <taxon>Agaricomycetes</taxon>
        <taxon>Agaricomycetidae</taxon>
        <taxon>Agaricales</taxon>
        <taxon>Agaricineae</taxon>
        <taxon>Psathyrellaceae</taxon>
        <taxon>Ephemerocybe</taxon>
    </lineage>
</organism>
<comment type="catalytic activity">
    <reaction evidence="11">
        <text>N(6)-methyl-L-lysyl(4)-[histone H3] + S-adenosyl-L-methionine = N(6),N(6)-dimethyl-L-lysyl(4)-[histone H3] + S-adenosyl-L-homocysteine + H(+)</text>
        <dbReference type="Rhea" id="RHEA:60268"/>
        <dbReference type="Rhea" id="RHEA-COMP:15540"/>
        <dbReference type="Rhea" id="RHEA-COMP:15543"/>
        <dbReference type="ChEBI" id="CHEBI:15378"/>
        <dbReference type="ChEBI" id="CHEBI:57856"/>
        <dbReference type="ChEBI" id="CHEBI:59789"/>
        <dbReference type="ChEBI" id="CHEBI:61929"/>
        <dbReference type="ChEBI" id="CHEBI:61976"/>
    </reaction>
</comment>
<feature type="compositionally biased region" description="Low complexity" evidence="13">
    <location>
        <begin position="1271"/>
        <end position="1293"/>
    </location>
</feature>
<dbReference type="InterPro" id="IPR024657">
    <property type="entry name" value="COMPASS_Set1_N-SET"/>
</dbReference>
<comment type="subcellular location">
    <subcellularLocation>
        <location evidence="1">Nucleus</location>
    </subcellularLocation>
</comment>
<dbReference type="Pfam" id="PF00076">
    <property type="entry name" value="RRM_1"/>
    <property type="match status" value="1"/>
</dbReference>
<dbReference type="Gene3D" id="3.30.70.330">
    <property type="match status" value="1"/>
</dbReference>
<feature type="region of interest" description="Disordered" evidence="13">
    <location>
        <begin position="1007"/>
        <end position="1027"/>
    </location>
</feature>
<keyword evidence="7" id="KW-0156">Chromatin regulator</keyword>
<evidence type="ECO:0000256" key="9">
    <source>
        <dbReference type="ARBA" id="ARBA00030093"/>
    </source>
</evidence>
<dbReference type="InterPro" id="IPR044570">
    <property type="entry name" value="Set1-like"/>
</dbReference>
<evidence type="ECO:0000256" key="1">
    <source>
        <dbReference type="ARBA" id="ARBA00004123"/>
    </source>
</evidence>
<feature type="compositionally biased region" description="Acidic residues" evidence="13">
    <location>
        <begin position="1182"/>
        <end position="1193"/>
    </location>
</feature>
<feature type="region of interest" description="Disordered" evidence="13">
    <location>
        <begin position="1182"/>
        <end position="1309"/>
    </location>
</feature>
<feature type="compositionally biased region" description="Polar residues" evidence="13">
    <location>
        <begin position="92"/>
        <end position="104"/>
    </location>
</feature>
<evidence type="ECO:0000313" key="17">
    <source>
        <dbReference type="Proteomes" id="UP000541558"/>
    </source>
</evidence>
<comment type="caution">
    <text evidence="16">The sequence shown here is derived from an EMBL/GenBank/DDBJ whole genome shotgun (WGS) entry which is preliminary data.</text>
</comment>
<feature type="compositionally biased region" description="Acidic residues" evidence="13">
    <location>
        <begin position="1130"/>
        <end position="1153"/>
    </location>
</feature>
<dbReference type="InterPro" id="IPR001214">
    <property type="entry name" value="SET_dom"/>
</dbReference>
<accession>A0A8H5BGK3</accession>
<dbReference type="SUPFAM" id="SSF82199">
    <property type="entry name" value="SET domain"/>
    <property type="match status" value="1"/>
</dbReference>
<feature type="domain" description="SET" evidence="14">
    <location>
        <begin position="1457"/>
        <end position="1574"/>
    </location>
</feature>
<name>A0A8H5BGK3_9AGAR</name>
<evidence type="ECO:0000256" key="12">
    <source>
        <dbReference type="ARBA" id="ARBA00049129"/>
    </source>
</evidence>
<keyword evidence="17" id="KW-1185">Reference proteome</keyword>
<feature type="region of interest" description="Disordered" evidence="13">
    <location>
        <begin position="1332"/>
        <end position="1363"/>
    </location>
</feature>
<evidence type="ECO:0000256" key="3">
    <source>
        <dbReference type="ARBA" id="ARBA00015839"/>
    </source>
</evidence>
<protein>
    <recommendedName>
        <fullName evidence="3">Histone-lysine N-methyltransferase, H3 lysine-4 specific</fullName>
        <ecNumber evidence="2">2.1.1.354</ecNumber>
    </recommendedName>
    <alternativeName>
        <fullName evidence="9">SET domain-containing protein 1</fullName>
    </alternativeName>
</protein>
<feature type="compositionally biased region" description="Pro residues" evidence="13">
    <location>
        <begin position="194"/>
        <end position="234"/>
    </location>
</feature>
<dbReference type="EMBL" id="JAACJK010000167">
    <property type="protein sequence ID" value="KAF5323015.1"/>
    <property type="molecule type" value="Genomic_DNA"/>
</dbReference>
<evidence type="ECO:0000313" key="16">
    <source>
        <dbReference type="EMBL" id="KAF5323015.1"/>
    </source>
</evidence>
<feature type="region of interest" description="Disordered" evidence="13">
    <location>
        <begin position="177"/>
        <end position="527"/>
    </location>
</feature>
<dbReference type="InterPro" id="IPR035979">
    <property type="entry name" value="RBD_domain_sf"/>
</dbReference>
<dbReference type="PANTHER" id="PTHR45814">
    <property type="entry name" value="HISTONE-LYSINE N-METHYLTRANSFERASE SETD1"/>
    <property type="match status" value="1"/>
</dbReference>
<evidence type="ECO:0000256" key="4">
    <source>
        <dbReference type="ARBA" id="ARBA00022603"/>
    </source>
</evidence>
<dbReference type="SMART" id="SM01291">
    <property type="entry name" value="N-SET"/>
    <property type="match status" value="1"/>
</dbReference>
<feature type="compositionally biased region" description="Polar residues" evidence="13">
    <location>
        <begin position="808"/>
        <end position="827"/>
    </location>
</feature>
<feature type="compositionally biased region" description="Low complexity" evidence="13">
    <location>
        <begin position="792"/>
        <end position="803"/>
    </location>
</feature>
<feature type="compositionally biased region" description="Acidic residues" evidence="13">
    <location>
        <begin position="1217"/>
        <end position="1227"/>
    </location>
</feature>
<comment type="catalytic activity">
    <reaction evidence="12">
        <text>N(6),N(6)-dimethyl-L-lysyl(4)-[histone H3] + S-adenosyl-L-methionine = N(6),N(6),N(6)-trimethyl-L-lysyl(4)-[histone H3] + S-adenosyl-L-homocysteine + H(+)</text>
        <dbReference type="Rhea" id="RHEA:60272"/>
        <dbReference type="Rhea" id="RHEA-COMP:15537"/>
        <dbReference type="Rhea" id="RHEA-COMP:15540"/>
        <dbReference type="ChEBI" id="CHEBI:15378"/>
        <dbReference type="ChEBI" id="CHEBI:57856"/>
        <dbReference type="ChEBI" id="CHEBI:59789"/>
        <dbReference type="ChEBI" id="CHEBI:61961"/>
        <dbReference type="ChEBI" id="CHEBI:61976"/>
    </reaction>
</comment>
<proteinExistence type="predicted"/>
<keyword evidence="8" id="KW-0539">Nucleus</keyword>
<feature type="compositionally biased region" description="Pro residues" evidence="13">
    <location>
        <begin position="323"/>
        <end position="336"/>
    </location>
</feature>
<feature type="region of interest" description="Disordered" evidence="13">
    <location>
        <begin position="1"/>
        <end position="149"/>
    </location>
</feature>
<dbReference type="InterPro" id="IPR012677">
    <property type="entry name" value="Nucleotide-bd_a/b_plait_sf"/>
</dbReference>
<dbReference type="OrthoDB" id="308383at2759"/>
<feature type="compositionally biased region" description="Low complexity" evidence="13">
    <location>
        <begin position="12"/>
        <end position="28"/>
    </location>
</feature>
<dbReference type="InterPro" id="IPR000504">
    <property type="entry name" value="RRM_dom"/>
</dbReference>
<evidence type="ECO:0000256" key="10">
    <source>
        <dbReference type="ARBA" id="ARBA00047571"/>
    </source>
</evidence>
<feature type="compositionally biased region" description="Basic residues" evidence="13">
    <location>
        <begin position="1241"/>
        <end position="1252"/>
    </location>
</feature>
<evidence type="ECO:0000259" key="14">
    <source>
        <dbReference type="PROSITE" id="PS50280"/>
    </source>
</evidence>
<keyword evidence="4" id="KW-0489">Methyltransferase</keyword>
<feature type="compositionally biased region" description="Acidic residues" evidence="13">
    <location>
        <begin position="1332"/>
        <end position="1342"/>
    </location>
</feature>
<keyword evidence="5" id="KW-0808">Transferase</keyword>
<dbReference type="GO" id="GO:0032259">
    <property type="term" value="P:methylation"/>
    <property type="evidence" value="ECO:0007669"/>
    <property type="project" value="UniProtKB-KW"/>
</dbReference>
<dbReference type="PROSITE" id="PS50280">
    <property type="entry name" value="SET"/>
    <property type="match status" value="1"/>
</dbReference>
<evidence type="ECO:0000256" key="6">
    <source>
        <dbReference type="ARBA" id="ARBA00022691"/>
    </source>
</evidence>
<dbReference type="Pfam" id="PF11764">
    <property type="entry name" value="N-SET"/>
    <property type="match status" value="1"/>
</dbReference>
<feature type="compositionally biased region" description="Polar residues" evidence="13">
    <location>
        <begin position="63"/>
        <end position="76"/>
    </location>
</feature>
<dbReference type="SUPFAM" id="SSF54928">
    <property type="entry name" value="RNA-binding domain, RBD"/>
    <property type="match status" value="1"/>
</dbReference>
<evidence type="ECO:0000256" key="2">
    <source>
        <dbReference type="ARBA" id="ARBA00012182"/>
    </source>
</evidence>
<feature type="compositionally biased region" description="Basic and acidic residues" evidence="13">
    <location>
        <begin position="1073"/>
        <end position="1083"/>
    </location>
</feature>
<evidence type="ECO:0000256" key="5">
    <source>
        <dbReference type="ARBA" id="ARBA00022679"/>
    </source>
</evidence>
<feature type="compositionally biased region" description="Pro residues" evidence="13">
    <location>
        <begin position="241"/>
        <end position="272"/>
    </location>
</feature>
<dbReference type="InterPro" id="IPR003616">
    <property type="entry name" value="Post-SET_dom"/>
</dbReference>
<feature type="compositionally biased region" description="Basic and acidic residues" evidence="13">
    <location>
        <begin position="1100"/>
        <end position="1120"/>
    </location>
</feature>
<feature type="region of interest" description="Disordered" evidence="13">
    <location>
        <begin position="746"/>
        <end position="900"/>
    </location>
</feature>
<reference evidence="16 17" key="1">
    <citation type="journal article" date="2020" name="ISME J.">
        <title>Uncovering the hidden diversity of litter-decomposition mechanisms in mushroom-forming fungi.</title>
        <authorList>
            <person name="Floudas D."/>
            <person name="Bentzer J."/>
            <person name="Ahren D."/>
            <person name="Johansson T."/>
            <person name="Persson P."/>
            <person name="Tunlid A."/>
        </authorList>
    </citation>
    <scope>NUCLEOTIDE SEQUENCE [LARGE SCALE GENOMIC DNA]</scope>
    <source>
        <strain evidence="16 17">CBS 175.51</strain>
    </source>
</reference>
<feature type="region of interest" description="Disordered" evidence="13">
    <location>
        <begin position="1073"/>
        <end position="1165"/>
    </location>
</feature>
<evidence type="ECO:0000256" key="7">
    <source>
        <dbReference type="ARBA" id="ARBA00022853"/>
    </source>
</evidence>
<gene>
    <name evidence="16" type="ORF">D9611_009265</name>
</gene>
<feature type="compositionally biased region" description="Pro residues" evidence="13">
    <location>
        <begin position="362"/>
        <end position="371"/>
    </location>
</feature>
<feature type="compositionally biased region" description="Basic and acidic residues" evidence="13">
    <location>
        <begin position="455"/>
        <end position="496"/>
    </location>
</feature>
<evidence type="ECO:0000256" key="11">
    <source>
        <dbReference type="ARBA" id="ARBA00047583"/>
    </source>
</evidence>
<dbReference type="SMART" id="SM00317">
    <property type="entry name" value="SET"/>
    <property type="match status" value="1"/>
</dbReference>
<feature type="compositionally biased region" description="Low complexity" evidence="13">
    <location>
        <begin position="351"/>
        <end position="361"/>
    </location>
</feature>